<keyword evidence="3 5" id="KW-0238">DNA-binding</keyword>
<evidence type="ECO:0000256" key="5">
    <source>
        <dbReference type="PROSITE-ProRule" id="PRU01091"/>
    </source>
</evidence>
<comment type="caution">
    <text evidence="8">The sequence shown here is derived from an EMBL/GenBank/DDBJ whole genome shotgun (WGS) entry which is preliminary data.</text>
</comment>
<dbReference type="Gene3D" id="3.40.50.2300">
    <property type="match status" value="1"/>
</dbReference>
<dbReference type="SUPFAM" id="SSF52172">
    <property type="entry name" value="CheY-like"/>
    <property type="match status" value="1"/>
</dbReference>
<dbReference type="PROSITE" id="PS51755">
    <property type="entry name" value="OMPR_PHOB"/>
    <property type="match status" value="1"/>
</dbReference>
<evidence type="ECO:0000256" key="1">
    <source>
        <dbReference type="ARBA" id="ARBA00022553"/>
    </source>
</evidence>
<evidence type="ECO:0000259" key="7">
    <source>
        <dbReference type="PROSITE" id="PS51755"/>
    </source>
</evidence>
<dbReference type="Gene3D" id="1.10.10.10">
    <property type="entry name" value="Winged helix-like DNA-binding domain superfamily/Winged helix DNA-binding domain"/>
    <property type="match status" value="1"/>
</dbReference>
<dbReference type="GO" id="GO:0032993">
    <property type="term" value="C:protein-DNA complex"/>
    <property type="evidence" value="ECO:0007669"/>
    <property type="project" value="TreeGrafter"/>
</dbReference>
<organism evidence="8 9">
    <name type="scientific">Neolewinella lacunae</name>
    <dbReference type="NCBI Taxonomy" id="1517758"/>
    <lineage>
        <taxon>Bacteria</taxon>
        <taxon>Pseudomonadati</taxon>
        <taxon>Bacteroidota</taxon>
        <taxon>Saprospiria</taxon>
        <taxon>Saprospirales</taxon>
        <taxon>Lewinellaceae</taxon>
        <taxon>Neolewinella</taxon>
    </lineage>
</organism>
<feature type="DNA-binding region" description="OmpR/PhoB-type" evidence="5">
    <location>
        <begin position="152"/>
        <end position="255"/>
    </location>
</feature>
<dbReference type="InterPro" id="IPR036388">
    <property type="entry name" value="WH-like_DNA-bd_sf"/>
</dbReference>
<dbReference type="Pfam" id="PF00486">
    <property type="entry name" value="Trans_reg_C"/>
    <property type="match status" value="1"/>
</dbReference>
<name>A0A923PTE8_9BACT</name>
<dbReference type="PANTHER" id="PTHR48111:SF40">
    <property type="entry name" value="PHOSPHATE REGULON TRANSCRIPTIONAL REGULATORY PROTEIN PHOB"/>
    <property type="match status" value="1"/>
</dbReference>
<keyword evidence="9" id="KW-1185">Reference proteome</keyword>
<reference evidence="8" key="1">
    <citation type="submission" date="2020-08" db="EMBL/GenBank/DDBJ databases">
        <title>Lewinella bacteria from marine environments.</title>
        <authorList>
            <person name="Zhong Y."/>
        </authorList>
    </citation>
    <scope>NUCLEOTIDE SEQUENCE</scope>
    <source>
        <strain evidence="8">KCTC 42187</strain>
    </source>
</reference>
<accession>A0A923PTE8</accession>
<dbReference type="RefSeq" id="WP_187468498.1">
    <property type="nucleotide sequence ID" value="NZ_JACSIT010000153.1"/>
</dbReference>
<dbReference type="SMART" id="SM00448">
    <property type="entry name" value="REC"/>
    <property type="match status" value="1"/>
</dbReference>
<dbReference type="GO" id="GO:0000976">
    <property type="term" value="F:transcription cis-regulatory region binding"/>
    <property type="evidence" value="ECO:0007669"/>
    <property type="project" value="TreeGrafter"/>
</dbReference>
<dbReference type="GO" id="GO:0005829">
    <property type="term" value="C:cytosol"/>
    <property type="evidence" value="ECO:0007669"/>
    <property type="project" value="TreeGrafter"/>
</dbReference>
<dbReference type="EMBL" id="JACSIT010000153">
    <property type="protein sequence ID" value="MBC6996487.1"/>
    <property type="molecule type" value="Genomic_DNA"/>
</dbReference>
<dbReference type="InterPro" id="IPR001867">
    <property type="entry name" value="OmpR/PhoB-type_DNA-bd"/>
</dbReference>
<dbReference type="SMART" id="SM00862">
    <property type="entry name" value="Trans_reg_C"/>
    <property type="match status" value="1"/>
</dbReference>
<dbReference type="InterPro" id="IPR016032">
    <property type="entry name" value="Sig_transdc_resp-reg_C-effctor"/>
</dbReference>
<dbReference type="SUPFAM" id="SSF46894">
    <property type="entry name" value="C-terminal effector domain of the bipartite response regulators"/>
    <property type="match status" value="1"/>
</dbReference>
<dbReference type="Proteomes" id="UP000650081">
    <property type="component" value="Unassembled WGS sequence"/>
</dbReference>
<evidence type="ECO:0000256" key="4">
    <source>
        <dbReference type="PROSITE-ProRule" id="PRU00169"/>
    </source>
</evidence>
<evidence type="ECO:0000259" key="6">
    <source>
        <dbReference type="PROSITE" id="PS50110"/>
    </source>
</evidence>
<evidence type="ECO:0000256" key="3">
    <source>
        <dbReference type="ARBA" id="ARBA00023125"/>
    </source>
</evidence>
<dbReference type="AlphaFoldDB" id="A0A923PTE8"/>
<dbReference type="Pfam" id="PF00072">
    <property type="entry name" value="Response_reg"/>
    <property type="match status" value="1"/>
</dbReference>
<evidence type="ECO:0000313" key="9">
    <source>
        <dbReference type="Proteomes" id="UP000650081"/>
    </source>
</evidence>
<feature type="domain" description="Response regulatory" evidence="6">
    <location>
        <begin position="5"/>
        <end position="120"/>
    </location>
</feature>
<sequence length="256" mass="28665">MPDLKVLYLEDENLLGRIVKESLESRGCSIDWYTDARQAAAALANPAEYDIAVLDVQLPGEDGFSIGQKLRRHCPNLPILYLTARVQAKDVLTGFEAGGNDYVRKPFSMEELLVRMQNLVAMRSSASPGPASLLEGPSPAPAFSAQSSNAGAEIYRFGHFAFDYAQLRLHHQPPGGAANTTALSHREAELLRLFVRSEGQEVIDRRKILLELWHDDGFFNSRNLDVYVRKLRTLLEPDPRVRILTLRGVGYRFVVE</sequence>
<proteinExistence type="predicted"/>
<dbReference type="InterPro" id="IPR039420">
    <property type="entry name" value="WalR-like"/>
</dbReference>
<protein>
    <submittedName>
        <fullName evidence="8">Response regulator transcription factor</fullName>
    </submittedName>
</protein>
<dbReference type="PANTHER" id="PTHR48111">
    <property type="entry name" value="REGULATOR OF RPOS"/>
    <property type="match status" value="1"/>
</dbReference>
<feature type="modified residue" description="4-aspartylphosphate" evidence="4">
    <location>
        <position position="55"/>
    </location>
</feature>
<dbReference type="GO" id="GO:0000156">
    <property type="term" value="F:phosphorelay response regulator activity"/>
    <property type="evidence" value="ECO:0007669"/>
    <property type="project" value="TreeGrafter"/>
</dbReference>
<dbReference type="InterPro" id="IPR011006">
    <property type="entry name" value="CheY-like_superfamily"/>
</dbReference>
<evidence type="ECO:0000313" key="8">
    <source>
        <dbReference type="EMBL" id="MBC6996487.1"/>
    </source>
</evidence>
<keyword evidence="1 4" id="KW-0597">Phosphoprotein</keyword>
<dbReference type="CDD" id="cd00383">
    <property type="entry name" value="trans_reg_C"/>
    <property type="match status" value="1"/>
</dbReference>
<keyword evidence="2" id="KW-0902">Two-component regulatory system</keyword>
<dbReference type="InterPro" id="IPR001789">
    <property type="entry name" value="Sig_transdc_resp-reg_receiver"/>
</dbReference>
<dbReference type="GO" id="GO:0006355">
    <property type="term" value="P:regulation of DNA-templated transcription"/>
    <property type="evidence" value="ECO:0007669"/>
    <property type="project" value="InterPro"/>
</dbReference>
<dbReference type="PROSITE" id="PS50110">
    <property type="entry name" value="RESPONSE_REGULATORY"/>
    <property type="match status" value="1"/>
</dbReference>
<evidence type="ECO:0000256" key="2">
    <source>
        <dbReference type="ARBA" id="ARBA00023012"/>
    </source>
</evidence>
<feature type="domain" description="OmpR/PhoB-type" evidence="7">
    <location>
        <begin position="152"/>
        <end position="255"/>
    </location>
</feature>
<gene>
    <name evidence="8" type="ORF">H9S92_20110</name>
</gene>